<name>A0A0N4YMU6_NIPBR</name>
<evidence type="ECO:0000313" key="1">
    <source>
        <dbReference type="EMBL" id="VDL82248.1"/>
    </source>
</evidence>
<evidence type="ECO:0000313" key="2">
    <source>
        <dbReference type="Proteomes" id="UP000271162"/>
    </source>
</evidence>
<dbReference type="AlphaFoldDB" id="A0A0N4YMU6"/>
<dbReference type="Proteomes" id="UP000271162">
    <property type="component" value="Unassembled WGS sequence"/>
</dbReference>
<gene>
    <name evidence="1" type="ORF">NBR_LOCUS18523</name>
</gene>
<protein>
    <submittedName>
        <fullName evidence="1 3">Uncharacterized protein</fullName>
    </submittedName>
</protein>
<sequence length="127" mass="13988">MVKKHPYLFDYYYCTYFGMEKSTSTAATFSTLLSATTAKLAKPRTTPSFTVYPVRPTTPMGDLITTTMKPVFAASLGPSTAHDGSGDFSLARSTWLWQLRVTYCLAEVERLSTKTHVEAVESAVGVE</sequence>
<reference evidence="3" key="1">
    <citation type="submission" date="2017-02" db="UniProtKB">
        <authorList>
            <consortium name="WormBaseParasite"/>
        </authorList>
    </citation>
    <scope>IDENTIFICATION</scope>
</reference>
<reference evidence="1 2" key="2">
    <citation type="submission" date="2018-11" db="EMBL/GenBank/DDBJ databases">
        <authorList>
            <consortium name="Pathogen Informatics"/>
        </authorList>
    </citation>
    <scope>NUCLEOTIDE SEQUENCE [LARGE SCALE GENOMIC DNA]</scope>
</reference>
<dbReference type="WBParaSite" id="NBR_0001852201-mRNA-1">
    <property type="protein sequence ID" value="NBR_0001852201-mRNA-1"/>
    <property type="gene ID" value="NBR_0001852201"/>
</dbReference>
<proteinExistence type="predicted"/>
<organism evidence="3">
    <name type="scientific">Nippostrongylus brasiliensis</name>
    <name type="common">Rat hookworm</name>
    <dbReference type="NCBI Taxonomy" id="27835"/>
    <lineage>
        <taxon>Eukaryota</taxon>
        <taxon>Metazoa</taxon>
        <taxon>Ecdysozoa</taxon>
        <taxon>Nematoda</taxon>
        <taxon>Chromadorea</taxon>
        <taxon>Rhabditida</taxon>
        <taxon>Rhabditina</taxon>
        <taxon>Rhabditomorpha</taxon>
        <taxon>Strongyloidea</taxon>
        <taxon>Heligmosomidae</taxon>
        <taxon>Nippostrongylus</taxon>
    </lineage>
</organism>
<keyword evidence="2" id="KW-1185">Reference proteome</keyword>
<dbReference type="EMBL" id="UYSL01023490">
    <property type="protein sequence ID" value="VDL82248.1"/>
    <property type="molecule type" value="Genomic_DNA"/>
</dbReference>
<evidence type="ECO:0000313" key="3">
    <source>
        <dbReference type="WBParaSite" id="NBR_0001852201-mRNA-1"/>
    </source>
</evidence>
<accession>A0A0N4YMU6</accession>
<dbReference type="STRING" id="27835.A0A0N4YMU6"/>